<evidence type="ECO:0000313" key="2">
    <source>
        <dbReference type="Proteomes" id="UP000068167"/>
    </source>
</evidence>
<proteinExistence type="predicted"/>
<gene>
    <name evidence="1" type="ORF">VL20_3795</name>
</gene>
<sequence length="45" mass="5045">MGSDRYRCRVRSLMWLLLLHRSILGERTMHIDGGSGLKCDAALVG</sequence>
<protein>
    <submittedName>
        <fullName evidence="1">Uncharacterized protein</fullName>
    </submittedName>
</protein>
<keyword evidence="2" id="KW-1185">Reference proteome</keyword>
<accession>A0A0K1S468</accession>
<dbReference type="AlphaFoldDB" id="A0A0K1S468"/>
<organism evidence="1 2">
    <name type="scientific">Microcystis panniformis FACHB-1757</name>
    <dbReference type="NCBI Taxonomy" id="1638788"/>
    <lineage>
        <taxon>Bacteria</taxon>
        <taxon>Bacillati</taxon>
        <taxon>Cyanobacteriota</taxon>
        <taxon>Cyanophyceae</taxon>
        <taxon>Oscillatoriophycideae</taxon>
        <taxon>Chroococcales</taxon>
        <taxon>Microcystaceae</taxon>
        <taxon>Microcystis</taxon>
    </lineage>
</organism>
<dbReference type="EMBL" id="CP011339">
    <property type="protein sequence ID" value="AKV68771.1"/>
    <property type="molecule type" value="Genomic_DNA"/>
</dbReference>
<evidence type="ECO:0000313" key="1">
    <source>
        <dbReference type="EMBL" id="AKV68771.1"/>
    </source>
</evidence>
<name>A0A0K1S468_9CHRO</name>
<dbReference type="PATRIC" id="fig|1638788.3.peg.3831"/>
<dbReference type="KEGG" id="mpk:VL20_3795"/>
<dbReference type="Proteomes" id="UP000068167">
    <property type="component" value="Chromosome"/>
</dbReference>
<reference evidence="1 2" key="1">
    <citation type="journal article" date="2016" name="Stand. Genomic Sci.">
        <title>Complete genome sequence and genomic characterization of Microcystis panniformis FACHB 1757 by third-generation sequencing.</title>
        <authorList>
            <person name="Zhang J.Y."/>
            <person name="Guan R."/>
            <person name="Zhang H.J."/>
            <person name="Li H."/>
            <person name="Xiao P."/>
            <person name="Yu G.L."/>
            <person name="Du L."/>
            <person name="Cao D.M."/>
            <person name="Zhu B.C."/>
            <person name="Li R.H."/>
            <person name="Lu Z.H."/>
        </authorList>
    </citation>
    <scope>NUCLEOTIDE SEQUENCE [LARGE SCALE GENOMIC DNA]</scope>
    <source>
        <strain evidence="1 2">FACHB-1757</strain>
    </source>
</reference>